<accession>A0A6S7KV09</accession>
<reference evidence="2" key="1">
    <citation type="submission" date="2020-04" db="EMBL/GenBank/DDBJ databases">
        <authorList>
            <person name="Alioto T."/>
            <person name="Alioto T."/>
            <person name="Gomez Garrido J."/>
        </authorList>
    </citation>
    <scope>NUCLEOTIDE SEQUENCE</scope>
    <source>
        <strain evidence="2">A484AB</strain>
    </source>
</reference>
<feature type="region of interest" description="Disordered" evidence="1">
    <location>
        <begin position="1"/>
        <end position="36"/>
    </location>
</feature>
<sequence>FLDRLVYKNPKKKDQDHGGSLMQPKTVSQRQFEQPVNTAAFLNKKEEGVREDEMFFYRYFKRKEEEEKKNNNKVEKNDEDEKEDETLDEFGEDNVAMDFAGEFEKSQTSKPKKRREDGDSDEDMSDDEEFDYNDMQFSDDEIDASDDEQEKYTEKDYEKALLENLSSDEFSDQDDELSTPKKKKKLESTEDASMFADAEE</sequence>
<proteinExistence type="predicted"/>
<keyword evidence="3" id="KW-1185">Reference proteome</keyword>
<dbReference type="AlphaFoldDB" id="A0A6S7KV09"/>
<feature type="non-terminal residue" evidence="2">
    <location>
        <position position="200"/>
    </location>
</feature>
<dbReference type="Proteomes" id="UP001152795">
    <property type="component" value="Unassembled WGS sequence"/>
</dbReference>
<dbReference type="EMBL" id="CACRXK020017835">
    <property type="protein sequence ID" value="CAB4031703.1"/>
    <property type="molecule type" value="Genomic_DNA"/>
</dbReference>
<dbReference type="GO" id="GO:0005634">
    <property type="term" value="C:nucleus"/>
    <property type="evidence" value="ECO:0007669"/>
    <property type="project" value="TreeGrafter"/>
</dbReference>
<gene>
    <name evidence="2" type="ORF">PACLA_8A014875</name>
</gene>
<comment type="caution">
    <text evidence="2">The sequence shown here is derived from an EMBL/GenBank/DDBJ whole genome shotgun (WGS) entry which is preliminary data.</text>
</comment>
<protein>
    <submittedName>
        <fullName evidence="2">Uncharacterized protein</fullName>
    </submittedName>
</protein>
<evidence type="ECO:0000256" key="1">
    <source>
        <dbReference type="SAM" id="MobiDB-lite"/>
    </source>
</evidence>
<feature type="compositionally biased region" description="Acidic residues" evidence="1">
    <location>
        <begin position="77"/>
        <end position="92"/>
    </location>
</feature>
<feature type="compositionally biased region" description="Basic and acidic residues" evidence="1">
    <location>
        <begin position="1"/>
        <end position="17"/>
    </location>
</feature>
<dbReference type="InterPro" id="IPR040155">
    <property type="entry name" value="CEBPZ/Mak21-like"/>
</dbReference>
<evidence type="ECO:0000313" key="2">
    <source>
        <dbReference type="EMBL" id="CAB4031703.1"/>
    </source>
</evidence>
<feature type="compositionally biased region" description="Basic and acidic residues" evidence="1">
    <location>
        <begin position="65"/>
        <end position="76"/>
    </location>
</feature>
<feature type="compositionally biased region" description="Basic and acidic residues" evidence="1">
    <location>
        <begin position="150"/>
        <end position="161"/>
    </location>
</feature>
<name>A0A6S7KV09_PARCT</name>
<evidence type="ECO:0000313" key="3">
    <source>
        <dbReference type="Proteomes" id="UP001152795"/>
    </source>
</evidence>
<feature type="region of interest" description="Disordered" evidence="1">
    <location>
        <begin position="65"/>
        <end position="200"/>
    </location>
</feature>
<organism evidence="2 3">
    <name type="scientific">Paramuricea clavata</name>
    <name type="common">Red gorgonian</name>
    <name type="synonym">Violescent sea-whip</name>
    <dbReference type="NCBI Taxonomy" id="317549"/>
    <lineage>
        <taxon>Eukaryota</taxon>
        <taxon>Metazoa</taxon>
        <taxon>Cnidaria</taxon>
        <taxon>Anthozoa</taxon>
        <taxon>Octocorallia</taxon>
        <taxon>Malacalcyonacea</taxon>
        <taxon>Plexauridae</taxon>
        <taxon>Paramuricea</taxon>
    </lineage>
</organism>
<dbReference type="PANTHER" id="PTHR12048:SF0">
    <property type="entry name" value="CCAAT_ENHANCER-BINDING PROTEIN ZETA"/>
    <property type="match status" value="1"/>
</dbReference>
<feature type="non-terminal residue" evidence="2">
    <location>
        <position position="1"/>
    </location>
</feature>
<dbReference type="PANTHER" id="PTHR12048">
    <property type="entry name" value="CCAAT-BINDING FACTOR-RELATED"/>
    <property type="match status" value="1"/>
</dbReference>
<feature type="compositionally biased region" description="Polar residues" evidence="1">
    <location>
        <begin position="23"/>
        <end position="36"/>
    </location>
</feature>
<feature type="compositionally biased region" description="Acidic residues" evidence="1">
    <location>
        <begin position="118"/>
        <end position="149"/>
    </location>
</feature>